<dbReference type="SUPFAM" id="SSF46785">
    <property type="entry name" value="Winged helix' DNA-binding domain"/>
    <property type="match status" value="1"/>
</dbReference>
<protein>
    <recommendedName>
        <fullName evidence="4">ROK family protein</fullName>
    </recommendedName>
</protein>
<comment type="similarity">
    <text evidence="1">Belongs to the ROK (NagC/XylR) family.</text>
</comment>
<sequence>METVNLFGAQRGRAAQAAAWAMEKERFSTQEMANALAVSTPTAITLLRRLEGHGLVQPCGEFSSTGGRKPRAWSACPGARYVVGADITLRHVSLVAVDLSGQVTRTQTRTLAFTRTPAYFRALAAFISELCAELPRQSVLGVGLSIPGIIGSGQDLVLRSHALSIQGLRADEFEQYLGLPCRMINDANAGCLAEAWADVSLRDAVYLSLSNSVGSAVLIGRRLYLGHNLRSGEVGHTTLVPGGRPCYCGKSGCVDAYCRAGLLHGHTGGSLKDFFLRLHTGDAALRSVWDAYLDNVAVVVNNLRMMLDCDVILGGYVGRYMDAELAGLRRRAAFRNTFEPDAGYLKACAYKKEAAALGSAIPWIEEYLQTL</sequence>
<dbReference type="GeneID" id="42855954"/>
<dbReference type="Proteomes" id="UP000053433">
    <property type="component" value="Unassembled WGS sequence"/>
</dbReference>
<dbReference type="Gene3D" id="3.30.420.40">
    <property type="match status" value="2"/>
</dbReference>
<evidence type="ECO:0000313" key="2">
    <source>
        <dbReference type="EMBL" id="KUE75688.1"/>
    </source>
</evidence>
<dbReference type="EMBL" id="LMUA01000017">
    <property type="protein sequence ID" value="KUE75688.1"/>
    <property type="molecule type" value="Genomic_DNA"/>
</dbReference>
<comment type="caution">
    <text evidence="2">The sequence shown here is derived from an EMBL/GenBank/DDBJ whole genome shotgun (WGS) entry which is preliminary data.</text>
</comment>
<dbReference type="PANTHER" id="PTHR18964">
    <property type="entry name" value="ROK (REPRESSOR, ORF, KINASE) FAMILY"/>
    <property type="match status" value="1"/>
</dbReference>
<evidence type="ECO:0008006" key="4">
    <source>
        <dbReference type="Google" id="ProtNLM"/>
    </source>
</evidence>
<dbReference type="InterPro" id="IPR043129">
    <property type="entry name" value="ATPase_NBD"/>
</dbReference>
<accession>A0A0W7TPC1</accession>
<dbReference type="InterPro" id="IPR000600">
    <property type="entry name" value="ROK"/>
</dbReference>
<reference evidence="2 3" key="1">
    <citation type="submission" date="2015-10" db="EMBL/GenBank/DDBJ databases">
        <title>A novel member of the family Ruminococcaceae isolated from human faeces.</title>
        <authorList>
            <person name="Shkoporov A.N."/>
            <person name="Chaplin A.V."/>
            <person name="Motuzova O.V."/>
            <person name="Kafarskaia L.I."/>
            <person name="Efimov B.A."/>
        </authorList>
    </citation>
    <scope>NUCLEOTIDE SEQUENCE [LARGE SCALE GENOMIC DNA]</scope>
    <source>
        <strain evidence="2 3">668</strain>
    </source>
</reference>
<organism evidence="2 3">
    <name type="scientific">Ruthenibacterium lactatiformans</name>
    <dbReference type="NCBI Taxonomy" id="1550024"/>
    <lineage>
        <taxon>Bacteria</taxon>
        <taxon>Bacillati</taxon>
        <taxon>Bacillota</taxon>
        <taxon>Clostridia</taxon>
        <taxon>Eubacteriales</taxon>
        <taxon>Oscillospiraceae</taxon>
        <taxon>Ruthenibacterium</taxon>
    </lineage>
</organism>
<gene>
    <name evidence="2" type="ORF">ASJ35_12355</name>
</gene>
<proteinExistence type="inferred from homology"/>
<dbReference type="PANTHER" id="PTHR18964:SF149">
    <property type="entry name" value="BIFUNCTIONAL UDP-N-ACETYLGLUCOSAMINE 2-EPIMERASE_N-ACETYLMANNOSAMINE KINASE"/>
    <property type="match status" value="1"/>
</dbReference>
<evidence type="ECO:0000313" key="3">
    <source>
        <dbReference type="Proteomes" id="UP000053433"/>
    </source>
</evidence>
<dbReference type="RefSeq" id="WP_050004746.1">
    <property type="nucleotide sequence ID" value="NZ_CATXDA010000011.1"/>
</dbReference>
<dbReference type="Pfam" id="PF00480">
    <property type="entry name" value="ROK"/>
    <property type="match status" value="1"/>
</dbReference>
<name>A0A0W7TPC1_9FIRM</name>
<dbReference type="SUPFAM" id="SSF53067">
    <property type="entry name" value="Actin-like ATPase domain"/>
    <property type="match status" value="1"/>
</dbReference>
<dbReference type="InterPro" id="IPR036390">
    <property type="entry name" value="WH_DNA-bd_sf"/>
</dbReference>
<evidence type="ECO:0000256" key="1">
    <source>
        <dbReference type="ARBA" id="ARBA00006479"/>
    </source>
</evidence>
<dbReference type="AlphaFoldDB" id="A0A0W7TPC1"/>